<keyword evidence="2" id="KW-1185">Reference proteome</keyword>
<reference evidence="1" key="1">
    <citation type="journal article" date="2014" name="Int. J. Syst. Evol. Microbiol.">
        <title>Complete genome sequence of Corynebacterium casei LMG S-19264T (=DSM 44701T), isolated from a smear-ripened cheese.</title>
        <authorList>
            <consortium name="US DOE Joint Genome Institute (JGI-PGF)"/>
            <person name="Walter F."/>
            <person name="Albersmeier A."/>
            <person name="Kalinowski J."/>
            <person name="Ruckert C."/>
        </authorList>
    </citation>
    <scope>NUCLEOTIDE SEQUENCE</scope>
    <source>
        <strain evidence="1">VKM B-2935</strain>
    </source>
</reference>
<dbReference type="Proteomes" id="UP001143328">
    <property type="component" value="Unassembled WGS sequence"/>
</dbReference>
<protein>
    <submittedName>
        <fullName evidence="1">Uncharacterized protein</fullName>
    </submittedName>
</protein>
<sequence>MQLEWGYLILYSDGVFEFEHQRPSDQEIRNRKGCRVHHSEIEPNAKSIF</sequence>
<comment type="caution">
    <text evidence="1">The sequence shown here is derived from an EMBL/GenBank/DDBJ whole genome shotgun (WGS) entry which is preliminary data.</text>
</comment>
<evidence type="ECO:0000313" key="1">
    <source>
        <dbReference type="EMBL" id="GLK91014.1"/>
    </source>
</evidence>
<evidence type="ECO:0000313" key="2">
    <source>
        <dbReference type="Proteomes" id="UP001143328"/>
    </source>
</evidence>
<accession>A0A9W6NGP3</accession>
<proteinExistence type="predicted"/>
<name>A0A9W6NGP3_9PSED</name>
<reference evidence="1" key="2">
    <citation type="submission" date="2023-01" db="EMBL/GenBank/DDBJ databases">
        <authorList>
            <person name="Sun Q."/>
            <person name="Evtushenko L."/>
        </authorList>
    </citation>
    <scope>NUCLEOTIDE SEQUENCE</scope>
    <source>
        <strain evidence="1">VKM B-2935</strain>
    </source>
</reference>
<gene>
    <name evidence="1" type="ORF">GCM10017655_40780</name>
</gene>
<dbReference type="EMBL" id="BSFN01000016">
    <property type="protein sequence ID" value="GLK91014.1"/>
    <property type="molecule type" value="Genomic_DNA"/>
</dbReference>
<dbReference type="AlphaFoldDB" id="A0A9W6NGP3"/>
<organism evidence="1 2">
    <name type="scientific">Pseudomonas turukhanskensis</name>
    <dbReference type="NCBI Taxonomy" id="1806536"/>
    <lineage>
        <taxon>Bacteria</taxon>
        <taxon>Pseudomonadati</taxon>
        <taxon>Pseudomonadota</taxon>
        <taxon>Gammaproteobacteria</taxon>
        <taxon>Pseudomonadales</taxon>
        <taxon>Pseudomonadaceae</taxon>
        <taxon>Pseudomonas</taxon>
    </lineage>
</organism>